<evidence type="ECO:0000256" key="13">
    <source>
        <dbReference type="SAM" id="Phobius"/>
    </source>
</evidence>
<dbReference type="GO" id="GO:0004721">
    <property type="term" value="F:phosphoprotein phosphatase activity"/>
    <property type="evidence" value="ECO:0007669"/>
    <property type="project" value="TreeGrafter"/>
</dbReference>
<dbReference type="GO" id="GO:0005524">
    <property type="term" value="F:ATP binding"/>
    <property type="evidence" value="ECO:0007669"/>
    <property type="project" value="UniProtKB-KW"/>
</dbReference>
<evidence type="ECO:0000259" key="14">
    <source>
        <dbReference type="PROSITE" id="PS50109"/>
    </source>
</evidence>
<evidence type="ECO:0000256" key="9">
    <source>
        <dbReference type="ARBA" id="ARBA00022840"/>
    </source>
</evidence>
<dbReference type="SMART" id="SM00387">
    <property type="entry name" value="HATPase_c"/>
    <property type="match status" value="1"/>
</dbReference>
<dbReference type="PANTHER" id="PTHR45453">
    <property type="entry name" value="PHOSPHATE REGULON SENSOR PROTEIN PHOR"/>
    <property type="match status" value="1"/>
</dbReference>
<evidence type="ECO:0000256" key="1">
    <source>
        <dbReference type="ARBA" id="ARBA00000085"/>
    </source>
</evidence>
<dbReference type="InterPro" id="IPR036890">
    <property type="entry name" value="HATPase_C_sf"/>
</dbReference>
<evidence type="ECO:0000256" key="4">
    <source>
        <dbReference type="ARBA" id="ARBA00022475"/>
    </source>
</evidence>
<keyword evidence="5" id="KW-0808">Transferase</keyword>
<dbReference type="InterPro" id="IPR003594">
    <property type="entry name" value="HATPase_dom"/>
</dbReference>
<dbReference type="GO" id="GO:0005886">
    <property type="term" value="C:plasma membrane"/>
    <property type="evidence" value="ECO:0007669"/>
    <property type="project" value="UniProtKB-SubCell"/>
</dbReference>
<evidence type="ECO:0000256" key="7">
    <source>
        <dbReference type="ARBA" id="ARBA00022741"/>
    </source>
</evidence>
<dbReference type="Pfam" id="PF02518">
    <property type="entry name" value="HATPase_c"/>
    <property type="match status" value="1"/>
</dbReference>
<feature type="transmembrane region" description="Helical" evidence="13">
    <location>
        <begin position="42"/>
        <end position="62"/>
    </location>
</feature>
<dbReference type="Gene3D" id="3.30.565.10">
    <property type="entry name" value="Histidine kinase-like ATPase, C-terminal domain"/>
    <property type="match status" value="1"/>
</dbReference>
<organism evidence="15 16">
    <name type="scientific">Shimazuella alba</name>
    <dbReference type="NCBI Taxonomy" id="2690964"/>
    <lineage>
        <taxon>Bacteria</taxon>
        <taxon>Bacillati</taxon>
        <taxon>Bacillota</taxon>
        <taxon>Bacilli</taxon>
        <taxon>Bacillales</taxon>
        <taxon>Thermoactinomycetaceae</taxon>
        <taxon>Shimazuella</taxon>
    </lineage>
</organism>
<keyword evidence="4" id="KW-1003">Cell membrane</keyword>
<keyword evidence="9" id="KW-0067">ATP-binding</keyword>
<gene>
    <name evidence="15" type="ORF">GSM42_06960</name>
</gene>
<evidence type="ECO:0000256" key="5">
    <source>
        <dbReference type="ARBA" id="ARBA00022679"/>
    </source>
</evidence>
<dbReference type="PANTHER" id="PTHR45453:SF2">
    <property type="entry name" value="HISTIDINE KINASE"/>
    <property type="match status" value="1"/>
</dbReference>
<evidence type="ECO:0000256" key="6">
    <source>
        <dbReference type="ARBA" id="ARBA00022692"/>
    </source>
</evidence>
<comment type="catalytic activity">
    <reaction evidence="1">
        <text>ATP + protein L-histidine = ADP + protein N-phospho-L-histidine.</text>
        <dbReference type="EC" id="2.7.13.3"/>
    </reaction>
</comment>
<dbReference type="EMBL" id="WUUL01000004">
    <property type="protein sequence ID" value="MXQ53470.1"/>
    <property type="molecule type" value="Genomic_DNA"/>
</dbReference>
<name>A0A6I4VUB3_9BACL</name>
<keyword evidence="7" id="KW-0547">Nucleotide-binding</keyword>
<keyword evidence="11" id="KW-0902">Two-component regulatory system</keyword>
<evidence type="ECO:0000256" key="8">
    <source>
        <dbReference type="ARBA" id="ARBA00022777"/>
    </source>
</evidence>
<feature type="domain" description="Histidine kinase" evidence="14">
    <location>
        <begin position="127"/>
        <end position="336"/>
    </location>
</feature>
<evidence type="ECO:0000256" key="12">
    <source>
        <dbReference type="ARBA" id="ARBA00023136"/>
    </source>
</evidence>
<comment type="subcellular location">
    <subcellularLocation>
        <location evidence="2">Cell membrane</location>
        <topology evidence="2">Multi-pass membrane protein</topology>
    </subcellularLocation>
</comment>
<keyword evidence="8 15" id="KW-0418">Kinase</keyword>
<proteinExistence type="predicted"/>
<keyword evidence="12 13" id="KW-0472">Membrane</keyword>
<dbReference type="RefSeq" id="WP_160800834.1">
    <property type="nucleotide sequence ID" value="NZ_WUUL01000004.1"/>
</dbReference>
<evidence type="ECO:0000256" key="3">
    <source>
        <dbReference type="ARBA" id="ARBA00012438"/>
    </source>
</evidence>
<dbReference type="GO" id="GO:0000155">
    <property type="term" value="F:phosphorelay sensor kinase activity"/>
    <property type="evidence" value="ECO:0007669"/>
    <property type="project" value="TreeGrafter"/>
</dbReference>
<accession>A0A6I4VUB3</accession>
<keyword evidence="6 13" id="KW-0812">Transmembrane</keyword>
<dbReference type="Proteomes" id="UP000430692">
    <property type="component" value="Unassembled WGS sequence"/>
</dbReference>
<evidence type="ECO:0000256" key="10">
    <source>
        <dbReference type="ARBA" id="ARBA00022989"/>
    </source>
</evidence>
<dbReference type="InterPro" id="IPR005467">
    <property type="entry name" value="His_kinase_dom"/>
</dbReference>
<reference evidence="15 16" key="1">
    <citation type="submission" date="2019-12" db="EMBL/GenBank/DDBJ databases">
        <title>Whole-genome analyses of novel actinobacteria.</title>
        <authorList>
            <person name="Sahin N."/>
            <person name="Saygin H."/>
        </authorList>
    </citation>
    <scope>NUCLEOTIDE SEQUENCE [LARGE SCALE GENOMIC DNA]</scope>
    <source>
        <strain evidence="15 16">KC615</strain>
    </source>
</reference>
<dbReference type="AlphaFoldDB" id="A0A6I4VUB3"/>
<sequence length="343" mass="40372">MTLPSYLKDKRYFILLYIALMMFISLMLLINEDQRLAIHNIIYTNVVCFSLVCIYVIGGYYYHKKFFKDLSKSLYADGKVIFQDLPDSKTNAQKLYLQQLKELNRAYTKQMQKLYDEKQDHQDFILSWIHEVKLPIATSYLIMEKSDGKSIDDIVDKLEDEMQKIDSYVEQALYYSRIDAFSKDYFIEEVSLNRIIKENVKKYAKLFIHKHIRFTIDEEEVSVQTDSKWLSFIVDQILVNALKYTMEDGQISCSYEEDEKEKRMVILDSGVGISQADLSRVFEKGFTSSVVRSHTKSTGMGLYLAKQMTQKLDHDISIQSKEGEYTKVVLHFPKFYTYLDFED</sequence>
<dbReference type="GO" id="GO:0016036">
    <property type="term" value="P:cellular response to phosphate starvation"/>
    <property type="evidence" value="ECO:0007669"/>
    <property type="project" value="TreeGrafter"/>
</dbReference>
<dbReference type="InterPro" id="IPR050351">
    <property type="entry name" value="BphY/WalK/GraS-like"/>
</dbReference>
<keyword evidence="16" id="KW-1185">Reference proteome</keyword>
<evidence type="ECO:0000313" key="15">
    <source>
        <dbReference type="EMBL" id="MXQ53470.1"/>
    </source>
</evidence>
<evidence type="ECO:0000256" key="11">
    <source>
        <dbReference type="ARBA" id="ARBA00023012"/>
    </source>
</evidence>
<dbReference type="SUPFAM" id="SSF55874">
    <property type="entry name" value="ATPase domain of HSP90 chaperone/DNA topoisomerase II/histidine kinase"/>
    <property type="match status" value="1"/>
</dbReference>
<keyword evidence="10 13" id="KW-1133">Transmembrane helix</keyword>
<feature type="transmembrane region" description="Helical" evidence="13">
    <location>
        <begin position="12"/>
        <end position="30"/>
    </location>
</feature>
<dbReference type="EC" id="2.7.13.3" evidence="3"/>
<evidence type="ECO:0000256" key="2">
    <source>
        <dbReference type="ARBA" id="ARBA00004651"/>
    </source>
</evidence>
<dbReference type="PROSITE" id="PS50109">
    <property type="entry name" value="HIS_KIN"/>
    <property type="match status" value="1"/>
</dbReference>
<evidence type="ECO:0000313" key="16">
    <source>
        <dbReference type="Proteomes" id="UP000430692"/>
    </source>
</evidence>
<comment type="caution">
    <text evidence="15">The sequence shown here is derived from an EMBL/GenBank/DDBJ whole genome shotgun (WGS) entry which is preliminary data.</text>
</comment>
<protein>
    <recommendedName>
        <fullName evidence="3">histidine kinase</fullName>
        <ecNumber evidence="3">2.7.13.3</ecNumber>
    </recommendedName>
</protein>